<comment type="caution">
    <text evidence="3">The sequence shown here is derived from an EMBL/GenBank/DDBJ whole genome shotgun (WGS) entry which is preliminary data.</text>
</comment>
<evidence type="ECO:0000256" key="1">
    <source>
        <dbReference type="ARBA" id="ARBA00038240"/>
    </source>
</evidence>
<evidence type="ECO:0000313" key="4">
    <source>
        <dbReference type="Proteomes" id="UP001290455"/>
    </source>
</evidence>
<dbReference type="InterPro" id="IPR011009">
    <property type="entry name" value="Kinase-like_dom_sf"/>
</dbReference>
<name>A0ABU5ITW1_9BACI</name>
<dbReference type="SUPFAM" id="SSF56112">
    <property type="entry name" value="Protein kinase-like (PK-like)"/>
    <property type="match status" value="1"/>
</dbReference>
<dbReference type="PANTHER" id="PTHR21064">
    <property type="entry name" value="AMINOGLYCOSIDE PHOSPHOTRANSFERASE DOMAIN-CONTAINING PROTEIN-RELATED"/>
    <property type="match status" value="1"/>
</dbReference>
<dbReference type="InterPro" id="IPR050249">
    <property type="entry name" value="Pseudomonas-type_ThrB"/>
</dbReference>
<dbReference type="InterPro" id="IPR002575">
    <property type="entry name" value="Aminoglycoside_PTrfase"/>
</dbReference>
<reference evidence="3 4" key="1">
    <citation type="submission" date="2023-11" db="EMBL/GenBank/DDBJ databases">
        <title>Bacillus jintuensis, isolated from a mudflat on the Beibu Gulf coast.</title>
        <authorList>
            <person name="Li M."/>
        </authorList>
    </citation>
    <scope>NUCLEOTIDE SEQUENCE [LARGE SCALE GENOMIC DNA]</scope>
    <source>
        <strain evidence="3 4">31A1R</strain>
    </source>
</reference>
<dbReference type="EMBL" id="JAXOFX010000001">
    <property type="protein sequence ID" value="MDZ5470551.1"/>
    <property type="molecule type" value="Genomic_DNA"/>
</dbReference>
<dbReference type="PANTHER" id="PTHR21064:SF6">
    <property type="entry name" value="AMINOGLYCOSIDE PHOSPHOTRANSFERASE DOMAIN-CONTAINING PROTEIN"/>
    <property type="match status" value="1"/>
</dbReference>
<protein>
    <submittedName>
        <fullName evidence="3">Phosphotransferase</fullName>
    </submittedName>
</protein>
<comment type="similarity">
    <text evidence="1">Belongs to the pseudomonas-type ThrB family.</text>
</comment>
<gene>
    <name evidence="3" type="ORF">SM124_02195</name>
</gene>
<dbReference type="RefSeq" id="WP_322444850.1">
    <property type="nucleotide sequence ID" value="NZ_JAXOFX010000001.1"/>
</dbReference>
<dbReference type="Gene3D" id="3.90.1200.10">
    <property type="match status" value="1"/>
</dbReference>
<evidence type="ECO:0000313" key="3">
    <source>
        <dbReference type="EMBL" id="MDZ5470551.1"/>
    </source>
</evidence>
<accession>A0ABU5ITW1</accession>
<dbReference type="Gene3D" id="3.30.200.20">
    <property type="entry name" value="Phosphorylase Kinase, domain 1"/>
    <property type="match status" value="1"/>
</dbReference>
<keyword evidence="4" id="KW-1185">Reference proteome</keyword>
<sequence>MEKTVDLVFTDDIKLEFLKRFSLEPEFKKLGDFENYVYEVYKEGTPFILRVTHSSHRDKADLLSELDWMNYLNDKGVNVPKCYLSPNNEFVETLQASDGTYFFGSLFSKAQGEPVKVNDDEKFNPKLFYAWGKTIGKMHHETIQYTLPENVKKRPQWDDDDLLNVEDYISSEEQSIIKNAQELLVELKSLPKTKENYGLIHTDIHSGNFFFDGHEIHVFDFDDCSYQWFTSDIAIPVYYSVLYRYPNGNQEERNRFGNMYLESFIEGYETEHKLPDGWKEQLPLFMRLRDVVLYAVFHKKIAPEDRNERILALMSEIKMRVENKEAIIDVNV</sequence>
<feature type="domain" description="Aminoglycoside phosphotransferase" evidence="2">
    <location>
        <begin position="31"/>
        <end position="237"/>
    </location>
</feature>
<dbReference type="Pfam" id="PF01636">
    <property type="entry name" value="APH"/>
    <property type="match status" value="1"/>
</dbReference>
<dbReference type="Proteomes" id="UP001290455">
    <property type="component" value="Unassembled WGS sequence"/>
</dbReference>
<organism evidence="3 4">
    <name type="scientific">Robertmurraya mangrovi</name>
    <dbReference type="NCBI Taxonomy" id="3098077"/>
    <lineage>
        <taxon>Bacteria</taxon>
        <taxon>Bacillati</taxon>
        <taxon>Bacillota</taxon>
        <taxon>Bacilli</taxon>
        <taxon>Bacillales</taxon>
        <taxon>Bacillaceae</taxon>
        <taxon>Robertmurraya</taxon>
    </lineage>
</organism>
<evidence type="ECO:0000259" key="2">
    <source>
        <dbReference type="Pfam" id="PF01636"/>
    </source>
</evidence>
<proteinExistence type="inferred from homology"/>